<dbReference type="SUPFAM" id="SSF52374">
    <property type="entry name" value="Nucleotidylyl transferase"/>
    <property type="match status" value="1"/>
</dbReference>
<evidence type="ECO:0000313" key="2">
    <source>
        <dbReference type="EMBL" id="MCW2281626.1"/>
    </source>
</evidence>
<dbReference type="Gene3D" id="3.40.50.620">
    <property type="entry name" value="HUPs"/>
    <property type="match status" value="1"/>
</dbReference>
<dbReference type="AlphaFoldDB" id="A0AAW5TSW3"/>
<dbReference type="InterPro" id="IPR014729">
    <property type="entry name" value="Rossmann-like_a/b/a_fold"/>
</dbReference>
<dbReference type="GO" id="GO:0003824">
    <property type="term" value="F:catalytic activity"/>
    <property type="evidence" value="ECO:0007669"/>
    <property type="project" value="InterPro"/>
</dbReference>
<reference evidence="2" key="1">
    <citation type="submission" date="2023-08" db="EMBL/GenBank/DDBJ databases">
        <title>Genomic analyses of the natural microbiome of Caenorhabditis elegans.</title>
        <authorList>
            <person name="Samuel B."/>
        </authorList>
    </citation>
    <scope>NUCLEOTIDE SEQUENCE</scope>
    <source>
        <strain evidence="2">BIGb0220</strain>
    </source>
</reference>
<dbReference type="Pfam" id="PF01467">
    <property type="entry name" value="CTP_transf_like"/>
    <property type="match status" value="1"/>
</dbReference>
<gene>
    <name evidence="2" type="ORF">M2256_002148</name>
</gene>
<dbReference type="NCBIfam" id="TIGR00125">
    <property type="entry name" value="cyt_tran_rel"/>
    <property type="match status" value="1"/>
</dbReference>
<evidence type="ECO:0000259" key="1">
    <source>
        <dbReference type="Pfam" id="PF01467"/>
    </source>
</evidence>
<proteinExistence type="predicted"/>
<name>A0AAW5TSW3_9LACT</name>
<evidence type="ECO:0000313" key="3">
    <source>
        <dbReference type="Proteomes" id="UP001207687"/>
    </source>
</evidence>
<sequence length="33" mass="3662">MDKEKVVLVAGTFDILHESHVNLLRNAKNLGIS</sequence>
<feature type="domain" description="Cytidyltransferase-like" evidence="1">
    <location>
        <begin position="9"/>
        <end position="31"/>
    </location>
</feature>
<comment type="caution">
    <text evidence="2">The sequence shown here is derived from an EMBL/GenBank/DDBJ whole genome shotgun (WGS) entry which is preliminary data.</text>
</comment>
<dbReference type="EMBL" id="JAOQNN010000002">
    <property type="protein sequence ID" value="MCW2281626.1"/>
    <property type="molecule type" value="Genomic_DNA"/>
</dbReference>
<organism evidence="2 3">
    <name type="scientific">Lactococcus lactis</name>
    <dbReference type="NCBI Taxonomy" id="1358"/>
    <lineage>
        <taxon>Bacteria</taxon>
        <taxon>Bacillati</taxon>
        <taxon>Bacillota</taxon>
        <taxon>Bacilli</taxon>
        <taxon>Lactobacillales</taxon>
        <taxon>Streptococcaceae</taxon>
        <taxon>Lactococcus</taxon>
    </lineage>
</organism>
<dbReference type="InterPro" id="IPR004821">
    <property type="entry name" value="Cyt_trans-like"/>
</dbReference>
<protein>
    <submittedName>
        <fullName evidence="2">Cytidyltransferase-like protein</fullName>
    </submittedName>
</protein>
<dbReference type="Proteomes" id="UP001207687">
    <property type="component" value="Unassembled WGS sequence"/>
</dbReference>
<accession>A0AAW5TSW3</accession>